<dbReference type="Pfam" id="PF00395">
    <property type="entry name" value="SLH"/>
    <property type="match status" value="2"/>
</dbReference>
<dbReference type="PANTHER" id="PTHR43308">
    <property type="entry name" value="OUTER MEMBRANE PROTEIN ALPHA-RELATED"/>
    <property type="match status" value="1"/>
</dbReference>
<dbReference type="Pfam" id="PF00432">
    <property type="entry name" value="Prenyltrans"/>
    <property type="match status" value="1"/>
</dbReference>
<dbReference type="STRING" id="1121301.SAMN02745912_01436"/>
<dbReference type="InterPro" id="IPR051465">
    <property type="entry name" value="Cell_Envelope_Struct_Comp"/>
</dbReference>
<feature type="domain" description="SLH" evidence="2">
    <location>
        <begin position="365"/>
        <end position="428"/>
    </location>
</feature>
<dbReference type="InterPro" id="IPR001119">
    <property type="entry name" value="SLH_dom"/>
</dbReference>
<dbReference type="PROSITE" id="PS51272">
    <property type="entry name" value="SLH"/>
    <property type="match status" value="2"/>
</dbReference>
<organism evidence="3 4">
    <name type="scientific">Paramaledivibacter caminithermalis (strain DSM 15212 / CIP 107654 / DViRD3)</name>
    <name type="common">Clostridium caminithermale</name>
    <dbReference type="NCBI Taxonomy" id="1121301"/>
    <lineage>
        <taxon>Bacteria</taxon>
        <taxon>Bacillati</taxon>
        <taxon>Bacillota</taxon>
        <taxon>Clostridia</taxon>
        <taxon>Peptostreptococcales</taxon>
        <taxon>Caminicellaceae</taxon>
        <taxon>Paramaledivibacter</taxon>
    </lineage>
</organism>
<dbReference type="PANTHER" id="PTHR43308:SF5">
    <property type="entry name" value="S-LAYER PROTEIN _ PEPTIDOGLYCAN ENDO-BETA-N-ACETYLGLUCOSAMINIDASE"/>
    <property type="match status" value="1"/>
</dbReference>
<gene>
    <name evidence="3" type="ORF">SAMN02745912_01436</name>
</gene>
<reference evidence="3 4" key="1">
    <citation type="submission" date="2016-11" db="EMBL/GenBank/DDBJ databases">
        <authorList>
            <person name="Jaros S."/>
            <person name="Januszkiewicz K."/>
            <person name="Wedrychowicz H."/>
        </authorList>
    </citation>
    <scope>NUCLEOTIDE SEQUENCE [LARGE SCALE GENOMIC DNA]</scope>
    <source>
        <strain evidence="3 4">DSM 15212</strain>
    </source>
</reference>
<keyword evidence="4" id="KW-1185">Reference proteome</keyword>
<dbReference type="Proteomes" id="UP000184465">
    <property type="component" value="Unassembled WGS sequence"/>
</dbReference>
<dbReference type="InterPro" id="IPR008930">
    <property type="entry name" value="Terpenoid_cyclase/PrenylTrfase"/>
</dbReference>
<name>A0A1M6MVT7_PARC5</name>
<protein>
    <submittedName>
        <fullName evidence="3">Prenyltransferase and squalene oxidase repeat-containing protein</fullName>
    </submittedName>
</protein>
<dbReference type="RefSeq" id="WP_073148397.1">
    <property type="nucleotide sequence ID" value="NZ_FRAG01000013.1"/>
</dbReference>
<evidence type="ECO:0000313" key="3">
    <source>
        <dbReference type="EMBL" id="SHJ87581.1"/>
    </source>
</evidence>
<proteinExistence type="predicted"/>
<sequence length="539" mass="61109">MSNLLNRKKLMGFLMTFFIFMLIFNYSIEYTFAAPSKIAREDIKRAAEKTIDYYNKTYRKKEFKGILDWPALGLFGFGEDVSGPKWTVNGKNGPYFREEQVKRGIGLSKIKNTDFQRTIIGVCSAGKNPRSFGGINLVEIVKGTMLPNGHFADSVEDRKTGKPVGEELVNAHIFGIISLHCAGEPIPNRDKCLEWLLNQQHHDGGFTWDVKYFDDPEDYKLIESDVDMTAGGLMAMAILGLDEKHPAVKKALKFLKEKQLDNGGFDSWGTENPESCVWVIQALTLLGQDPIGPEWTKQNGENPVTAMLRFQLEDGSFAHVLDEEEMLPIYDNGMSTEQGLYGMASAYNNKCVYDMLHEKYRLEAQKNIFDDFKPGEFGFDEVMELVYDYVLAGYTDGTFKPEKPVTRSEFAKLLVCSLNLKDEIKNYRGSTRFKDINEGHWADNYIGMCVNKGYVKGTSNNTFMPDENITGEQLMVILVRAMGLEDEAKKRSIGGKELTYGYMQIAKEKGFIYEGFKAKENVNRAECGWSLVRLRKALN</sequence>
<dbReference type="SUPFAM" id="SSF48239">
    <property type="entry name" value="Terpenoid cyclases/Protein prenyltransferases"/>
    <property type="match status" value="1"/>
</dbReference>
<keyword evidence="3" id="KW-0808">Transferase</keyword>
<feature type="domain" description="SLH" evidence="2">
    <location>
        <begin position="429"/>
        <end position="492"/>
    </location>
</feature>
<dbReference type="EMBL" id="FRAG01000013">
    <property type="protein sequence ID" value="SHJ87581.1"/>
    <property type="molecule type" value="Genomic_DNA"/>
</dbReference>
<accession>A0A1M6MVT7</accession>
<dbReference type="Gene3D" id="1.50.10.20">
    <property type="match status" value="2"/>
</dbReference>
<dbReference type="GO" id="GO:0016740">
    <property type="term" value="F:transferase activity"/>
    <property type="evidence" value="ECO:0007669"/>
    <property type="project" value="UniProtKB-KW"/>
</dbReference>
<dbReference type="CDD" id="cd00688">
    <property type="entry name" value="ISOPREN_C2_like"/>
    <property type="match status" value="1"/>
</dbReference>
<dbReference type="OrthoDB" id="411361at2"/>
<evidence type="ECO:0000259" key="2">
    <source>
        <dbReference type="PROSITE" id="PS51272"/>
    </source>
</evidence>
<dbReference type="InterPro" id="IPR001330">
    <property type="entry name" value="Prenyltrans"/>
</dbReference>
<evidence type="ECO:0000256" key="1">
    <source>
        <dbReference type="ARBA" id="ARBA00022737"/>
    </source>
</evidence>
<dbReference type="AlphaFoldDB" id="A0A1M6MVT7"/>
<evidence type="ECO:0000313" key="4">
    <source>
        <dbReference type="Proteomes" id="UP000184465"/>
    </source>
</evidence>
<keyword evidence="1" id="KW-0677">Repeat</keyword>